<dbReference type="Pfam" id="PF00046">
    <property type="entry name" value="Homeodomain"/>
    <property type="match status" value="1"/>
</dbReference>
<dbReference type="InterPro" id="IPR001827">
    <property type="entry name" value="Homeobox_Antennapedia_CS"/>
</dbReference>
<dbReference type="RefSeq" id="XP_013794102.1">
    <property type="nucleotide sequence ID" value="XM_013938648.2"/>
</dbReference>
<keyword evidence="6 7" id="KW-0539">Nucleus</keyword>
<dbReference type="SUPFAM" id="SSF46689">
    <property type="entry name" value="Homeodomain-like"/>
    <property type="match status" value="1"/>
</dbReference>
<evidence type="ECO:0000256" key="7">
    <source>
        <dbReference type="PROSITE-ProRule" id="PRU00108"/>
    </source>
</evidence>
<evidence type="ECO:0000313" key="12">
    <source>
        <dbReference type="Proteomes" id="UP000694941"/>
    </source>
</evidence>
<feature type="DNA-binding region" description="Homeobox" evidence="7">
    <location>
        <begin position="232"/>
        <end position="291"/>
    </location>
</feature>
<accession>A0ABM1S167</accession>
<feature type="compositionally biased region" description="Polar residues" evidence="10">
    <location>
        <begin position="171"/>
        <end position="194"/>
    </location>
</feature>
<dbReference type="SMART" id="SM00389">
    <property type="entry name" value="HOX"/>
    <property type="match status" value="1"/>
</dbReference>
<dbReference type="InterPro" id="IPR009057">
    <property type="entry name" value="Homeodomain-like_sf"/>
</dbReference>
<dbReference type="InterPro" id="IPR017970">
    <property type="entry name" value="Homeobox_CS"/>
</dbReference>
<dbReference type="InterPro" id="IPR050296">
    <property type="entry name" value="Antp_homeobox"/>
</dbReference>
<feature type="compositionally biased region" description="Polar residues" evidence="10">
    <location>
        <begin position="1"/>
        <end position="10"/>
    </location>
</feature>
<evidence type="ECO:0000313" key="13">
    <source>
        <dbReference type="RefSeq" id="XP_013794102.1"/>
    </source>
</evidence>
<proteinExistence type="inferred from homology"/>
<dbReference type="PANTHER" id="PTHR45659">
    <property type="entry name" value="HOMEOBOX PROTEIN HOX"/>
    <property type="match status" value="1"/>
</dbReference>
<dbReference type="PROSITE" id="PS00032">
    <property type="entry name" value="ANTENNAPEDIA"/>
    <property type="match status" value="1"/>
</dbReference>
<feature type="compositionally biased region" description="Polar residues" evidence="10">
    <location>
        <begin position="126"/>
        <end position="156"/>
    </location>
</feature>
<gene>
    <name evidence="13 14" type="primary">LOC106478133</name>
</gene>
<feature type="domain" description="Homeobox" evidence="11">
    <location>
        <begin position="230"/>
        <end position="290"/>
    </location>
</feature>
<dbReference type="InterPro" id="IPR017995">
    <property type="entry name" value="Homeobox_antennapedia"/>
</dbReference>
<keyword evidence="4 7" id="KW-0238">DNA-binding</keyword>
<evidence type="ECO:0000256" key="3">
    <source>
        <dbReference type="ARBA" id="ARBA00022473"/>
    </source>
</evidence>
<comment type="similarity">
    <text evidence="2 9">Belongs to the Antp homeobox family.</text>
</comment>
<evidence type="ECO:0000256" key="4">
    <source>
        <dbReference type="ARBA" id="ARBA00023125"/>
    </source>
</evidence>
<feature type="region of interest" description="Disordered" evidence="10">
    <location>
        <begin position="1"/>
        <end position="222"/>
    </location>
</feature>
<evidence type="ECO:0000256" key="6">
    <source>
        <dbReference type="ARBA" id="ARBA00023242"/>
    </source>
</evidence>
<evidence type="ECO:0000256" key="5">
    <source>
        <dbReference type="ARBA" id="ARBA00023155"/>
    </source>
</evidence>
<dbReference type="Gene3D" id="1.10.10.60">
    <property type="entry name" value="Homeodomain-like"/>
    <property type="match status" value="1"/>
</dbReference>
<dbReference type="PRINTS" id="PR00025">
    <property type="entry name" value="ANTENNAPEDIA"/>
</dbReference>
<protein>
    <submittedName>
        <fullName evidence="13 14">Homeobox protein Hox-B7-B-like</fullName>
    </submittedName>
</protein>
<organism evidence="12 14">
    <name type="scientific">Limulus polyphemus</name>
    <name type="common">Atlantic horseshoe crab</name>
    <dbReference type="NCBI Taxonomy" id="6850"/>
    <lineage>
        <taxon>Eukaryota</taxon>
        <taxon>Metazoa</taxon>
        <taxon>Ecdysozoa</taxon>
        <taxon>Arthropoda</taxon>
        <taxon>Chelicerata</taxon>
        <taxon>Merostomata</taxon>
        <taxon>Xiphosura</taxon>
        <taxon>Limulidae</taxon>
        <taxon>Limulus</taxon>
    </lineage>
</organism>
<dbReference type="PANTHER" id="PTHR45659:SF4">
    <property type="entry name" value="HOMEOBOX PROTEIN ABDOMINAL-A"/>
    <property type="match status" value="1"/>
</dbReference>
<evidence type="ECO:0000256" key="1">
    <source>
        <dbReference type="ARBA" id="ARBA00004123"/>
    </source>
</evidence>
<feature type="compositionally biased region" description="Polar residues" evidence="10">
    <location>
        <begin position="18"/>
        <end position="32"/>
    </location>
</feature>
<dbReference type="Proteomes" id="UP000694941">
    <property type="component" value="Unplaced"/>
</dbReference>
<name>A0ABM1S167_LIMPO</name>
<keyword evidence="12" id="KW-1185">Reference proteome</keyword>
<reference evidence="13 14" key="1">
    <citation type="submission" date="2025-05" db="UniProtKB">
        <authorList>
            <consortium name="RefSeq"/>
        </authorList>
    </citation>
    <scope>IDENTIFICATION</scope>
    <source>
        <tissue evidence="13 14">Muscle</tissue>
    </source>
</reference>
<dbReference type="GeneID" id="106478133"/>
<evidence type="ECO:0000256" key="2">
    <source>
        <dbReference type="ARBA" id="ARBA00009107"/>
    </source>
</evidence>
<sequence>MNSYFTNSYLTDLRTGDHYNSQPVHTQPNGESCEQAARQYLAHAQYGSSPTQGAGTYPRFPPYDRLEIRPITSSPNSPSPPGTYYGNHCGQQPPGPPVLPHPPQPAHQPPHPHGPLTHPNAYVPQQDGQNCRGSPNDTGPQHQNMTQYPSCKMQQQLHHDPNGVPRPVSSECPTNMHQQPCQSPLHSGPPQQHMYSPPANNPPNALSPTSQPPSSGALPSPLYPWMRSQFERKRGRQTYTRYQTLELEKEFHFNRYLTRRRRIEIAHALCLTERQIKIWFQNRRMKWKKENKAKMEAGLAMGPPPPLEPLHSVDRPPQ</sequence>
<feature type="region of interest" description="Disordered" evidence="10">
    <location>
        <begin position="297"/>
        <end position="318"/>
    </location>
</feature>
<dbReference type="PRINTS" id="PR00024">
    <property type="entry name" value="HOMEOBOX"/>
</dbReference>
<dbReference type="InterPro" id="IPR020479">
    <property type="entry name" value="HD_metazoa"/>
</dbReference>
<evidence type="ECO:0000256" key="10">
    <source>
        <dbReference type="SAM" id="MobiDB-lite"/>
    </source>
</evidence>
<dbReference type="PROSITE" id="PS50071">
    <property type="entry name" value="HOMEOBOX_2"/>
    <property type="match status" value="1"/>
</dbReference>
<comment type="subcellular location">
    <subcellularLocation>
        <location evidence="1 7 8">Nucleus</location>
    </subcellularLocation>
</comment>
<dbReference type="CDD" id="cd00086">
    <property type="entry name" value="homeodomain"/>
    <property type="match status" value="1"/>
</dbReference>
<dbReference type="InterPro" id="IPR001356">
    <property type="entry name" value="HD"/>
</dbReference>
<dbReference type="RefSeq" id="XP_022237372.1">
    <property type="nucleotide sequence ID" value="XM_022381664.1"/>
</dbReference>
<evidence type="ECO:0000259" key="11">
    <source>
        <dbReference type="PROSITE" id="PS50071"/>
    </source>
</evidence>
<keyword evidence="3" id="KW-0217">Developmental protein</keyword>
<evidence type="ECO:0000313" key="14">
    <source>
        <dbReference type="RefSeq" id="XP_022237372.1"/>
    </source>
</evidence>
<evidence type="ECO:0000256" key="9">
    <source>
        <dbReference type="RuleBase" id="RU004442"/>
    </source>
</evidence>
<keyword evidence="5 7" id="KW-0371">Homeobox</keyword>
<evidence type="ECO:0000256" key="8">
    <source>
        <dbReference type="RuleBase" id="RU000682"/>
    </source>
</evidence>
<feature type="compositionally biased region" description="Pro residues" evidence="10">
    <location>
        <begin position="93"/>
        <end position="113"/>
    </location>
</feature>
<dbReference type="PROSITE" id="PS00027">
    <property type="entry name" value="HOMEOBOX_1"/>
    <property type="match status" value="1"/>
</dbReference>